<feature type="domain" description="HYR" evidence="6">
    <location>
        <begin position="2569"/>
        <end position="2651"/>
    </location>
</feature>
<dbReference type="GO" id="GO:0004867">
    <property type="term" value="F:serine-type endopeptidase inhibitor activity"/>
    <property type="evidence" value="ECO:0007669"/>
    <property type="project" value="InterPro"/>
</dbReference>
<dbReference type="InterPro" id="IPR000742">
    <property type="entry name" value="EGF"/>
</dbReference>
<evidence type="ECO:0000259" key="5">
    <source>
        <dbReference type="PROSITE" id="PS50026"/>
    </source>
</evidence>
<dbReference type="GeneID" id="110991038"/>
<feature type="domain" description="HYR" evidence="6">
    <location>
        <begin position="3222"/>
        <end position="3300"/>
    </location>
</feature>
<feature type="domain" description="HYR" evidence="6">
    <location>
        <begin position="3790"/>
        <end position="3873"/>
    </location>
</feature>
<feature type="domain" description="HYR" evidence="6">
    <location>
        <begin position="2896"/>
        <end position="2976"/>
    </location>
</feature>
<dbReference type="InterPro" id="IPR022041">
    <property type="entry name" value="Methyltransf_FA"/>
</dbReference>
<feature type="domain" description="Antistasin-like" evidence="7">
    <location>
        <begin position="199"/>
        <end position="225"/>
    </location>
</feature>
<feature type="domain" description="HYR" evidence="6">
    <location>
        <begin position="1027"/>
        <end position="1107"/>
    </location>
</feature>
<dbReference type="PANTHER" id="PTHR24273">
    <property type="entry name" value="FI04643P-RELATED"/>
    <property type="match status" value="1"/>
</dbReference>
<feature type="domain" description="HYR" evidence="6">
    <location>
        <begin position="2490"/>
        <end position="2568"/>
    </location>
</feature>
<organism evidence="8 9">
    <name type="scientific">Acanthaster planci</name>
    <name type="common">Crown-of-thorns starfish</name>
    <dbReference type="NCBI Taxonomy" id="133434"/>
    <lineage>
        <taxon>Eukaryota</taxon>
        <taxon>Metazoa</taxon>
        <taxon>Echinodermata</taxon>
        <taxon>Eleutherozoa</taxon>
        <taxon>Asterozoa</taxon>
        <taxon>Asteroidea</taxon>
        <taxon>Valvatacea</taxon>
        <taxon>Valvatida</taxon>
        <taxon>Acanthasteridae</taxon>
        <taxon>Acanthaster</taxon>
    </lineage>
</organism>
<feature type="domain" description="HYR" evidence="6">
    <location>
        <begin position="944"/>
        <end position="1026"/>
    </location>
</feature>
<feature type="region of interest" description="Disordered" evidence="3">
    <location>
        <begin position="2192"/>
        <end position="2212"/>
    </location>
</feature>
<feature type="domain" description="HYR" evidence="6">
    <location>
        <begin position="2812"/>
        <end position="2895"/>
    </location>
</feature>
<sequence length="4134" mass="441874">MGSLILLIVAVLPSLVSSIVNDLSCEYRPTAGTGEYTFDTNVLNDGEFSFSFKVLTNSDVRIMLSPYAEEDTAAYVITIGQNNLLTTIKRYDGSVLVSHSVADESPFRESELRCMDHCMNGYWICFQSDTIKLGRAGDSAPYLEYQVPSGETFNPRYVGFATGSTNIGLFGDFRFADECVSQGSGSELGGTTTKQPRDCRNVDCGDTTCAFGFKTDSNGCQTCDCKDSPCDPLSSCTETCKHGHEKNEYQCETCTCTPGPCDDDPCQNGAYCYGIGSNDYGCYCMEGYSGKNCEEDVQEPSIKCPGNMNQTTDEGVGFASVTYPEVTATDNSGQEPSISCTPNTATLPVRSNLIQCVATDDSNNKASCSYTILITDEEPPKLTCSDPINRPTDSGEPFATVDYDLPLVEDNYAASGVSSCDKDQDYKFPIGDTEVTCTALDLYGNEGKCSFNVTVSDQEPPKFECPLPMLDETLDQGESFATVDYTLPDVTDNVDSDLTVSCTEGPGSQFPVGEWTVTCSAIDKAGNSKECSFPVEVEDDQPPKLVCPDLISNTTDPGKAYATLQYSLPQAVDNADPKPAVSCELGPGSKFWVKPNTVVCTATDKYGNSNTCDITVEIKDEELPKITCPEPMENVSVDTGKAYATVDYAPSGVQDNEDRTPDVSCDGPKDSQFDIGESTVTCTVTDRSDNSASCSFTINVIDDEKPKIICPIPMPDVKTDTGKRTATVDYGEATATDNADPNPEVTCDKGTNTEFGIGTTTVRCKAIDDAGNKKGCKFDVTVEDDEEPTLECPESMDPPTDEGKSFATVEYPPPAVSDNVDASPKVTCSETTGSEFSFGPTTVECTAVDSSMNEATCNFTINVKDTEKPELDCPIVITEPVEEGKSYAIVEFSPNVFDNVDPEPQVSCTPPSGEEFDIGKTEVTCTAVDDDGNFDSCDIEVLVEDNEGPIIKCQIPMPSSADPGSSSTFVNYNMPTATDNSGNVPTIECVPPSGSEFTIGTKNVTCTATDSSGNSNQCSFGVIVKDTEAPTFDCPDDMAPSMDEGQSFATVSYKTPTAEDNWDNDPRVTCTPRSATTFNAGKNTVTCTAIDTARNKKNCTFTIFVEDTEEPSITCPIDMDEPTEVGVSYAVIDFETPKAFDNADPRPKVDCDRVADSQFDIGSTSVNCTARDNAGNEETCTFTIVINDEESPNITCPSRMDKVSVDWHQAYATVNYDPPTVRDNADLSPSVSCVKASGSEFGLGETMVTCTASDKYGNSKSCKFPINVVDDEKPEITCPDRIDQPTDRDQDYATVIYPEFTVKDYVDDDLTVTCQKSSGSKFYIEDNHVTCTARDDAGNEASCTFPVVVTDEQPPKLTCPVNMTKSLDEGKPYATIKYTKPTATDNVDPQPEVSCNVPPDSEIYELGLFPVTCIAIDYAENANSCMFTVEVKDEEKPKITCPMNMAPSTDPGEKYATILYTEPIVVDNFDPSPEVTCSVGQFEQFQVGSKTVTCTATDSSDNTNSCTFKVTVGDTEPPSMQCRVNNIYKFTDKGKATATVDYALPDVSDNVDPSPSVSCNPSSNTQFSTGSTTITCTATDSANNVNDCQFSVIVTDNEAPELTCPNNTVDFVDPGQPYGTIAYDEPTAKDNADPNPTVDCQPKSNTQFNIGHSGVTCTATDSASNMKPCTFYVDIVDNEPPSLDCPADKSKSANPKQKFTYVTYATPLGQDNSDTKVTVICKPTSGSKFFIGENLVTCTATDIYSNSKSCPFTITVTDDEEPDLTCPDPMKKSTDTGKAEATVRYTTPAVTDNLDQNLTASCNPESGSEFQLGLNYVNCKSSDSSGNEGSCDFTIRVTDDEPPELSCPDPMIEILKPGEATAEVSFVASATDNVDSSVNVDCNPKSGTTLGVGETDVICSASDSALNDKTCSFTITVEDKEEPKFKCPVNMTETVDPSKSYATVNYTVPDVTDNVDSNLQVNCVKESGSRFPIGKSTVHCSATDKSGNSKKCSFTIDVGDNEAPMFDCPIAMRVPTDTKQSTAKASYTVPRAIDSVEGVVDVTCTPAVNTPLSVGVHTVSCTAMDSAGNTHTCPFNITVEDIEKPDITCPLPMPPFKTDTGKATATVDYGEVTASDNADPDPEVTCTKDTNKEFAIGTTTVRCTASDDAGNKRSCSFDVVVEDKETPKVTCPDAMDRTTDTDQAYATVPYTPPQATDNADASPQVDCKEGPGSQFGAGKNTVTCTATDKYGNKDSCSFPINVKDEEPPKIKCPDDMEGLPTDIGKAYAIVDYNILVKRDNEDPEPKLSCDQASGSEFGIGGNIVLCTLTDRSDNSANCSFRVEVVDIEKPDITCPLPMPPFKTDTGKPTATVDYGEVTASDNADPDPEVTCSKDTNTEFAIGTTTVRCTALDDAGNKKPCSFDVVVEDEEEPKLTCPKNMLRPTDPGKSFATVPYGIPSATDNVDANPSVTCVMGPGSEFSLGKTNVTCTAIDSSENEKECTFTIEVEDKEAPELECPIVMTEPVDEGQSYATVEFLLPKVRDNTDSEPDVNCEPSSGDQFDIGETPVLCTATDDAGNVGDCSLTITVEDNEGPTITCHPPPPESADQGSTKTAVEYDSPDVTDNSDEPPIVDCDPKSGSDFTIGSTEVTCTATDGAGNTNECTFSVVVKDSEPPDLTCPVRMTEGMDEDQSVGTISFDIPEAVDNWDKDPQVACTPDSGSKFNAGENVVVCTATDASHNKQNCTFIIEIEDRQKPGISCPGKQQDSTDPKMSYATIEYDLPRGEDNADPKPTVECDKMPNSELGVGSHTITCIAKDNADNSNTCTFEYEVTDKEEPVFNCPITMSDVSVDAGQSYATVSYTLQVATDNADPSPNVSCNKTSGSTFPLGETVVSCTALDKYGNSKTCTFRVDVIDDEEPVFDCPLPMSEPTDKGAPTALVTYPVLTAIDNVDKEVPVTCNPSSGTALGVGLTVVMCSAVDNAGNQKKCAFNITVTDEEDPEFECPLPMTDIPTDAGQPYATVDYTLPKVTDNVDSDIVAYCAQESGSKFTIGKTNVSCIATDKSKNTKNCKFSIEVKDDEEPNFKCPMSMTKSTDAGQSTANITYTVPTALDNSGESVLVTCTPGSGTAFDVSKTTVTCSATDSAGNTRTCPFTITVEDKEDPKLKCPEDMNNLSTNVGQASATVNYSVLEVSDNVDADVQVVCTKVSGSTFSVGEVDVVCTATDKAGNSADCSFSVEVKDKEKPEFDCPIDMDVPTNKGAPTYSLTYTTPKATDNVDGSVKVTCSPKPGTPLGIGEHVVTCSAQDSSGNIKTCPFNRVVKDEEAPEFECPLPMPDETVDSGQSYATVDYVLPEGTDNVDTNIQVNCMDPPGSEFPIGQRNVTCSATDSAGNSKSCSFPVNVRDNEGPKFECPIPMDLFINADQSTAVVSYTLPIATDNVDGTVKVTCTPESGTALGVGRIMVKCTATDTSNIEETCEFPVVIKDKISPEFECPSLTEVNVDPGKAYATVTYDVPMAKDNVDGTVMVNCEKPSGSTFGIGTSTVTCSATDSSNNKKTCTFVVDVTDNEAPVFTCPKNMKKSTDEGSATATVYYSTPKATDIGDGSVQVTCDPVSGTAFAVGVNEVTCSASDSAGNKKTCPFDITVEDLEAPTLTCQSSEDVTTDQGKDYATVNYPLPKANDNVDASSVLTVICNKAPSSTFTMGPTMVTCSTTDSSGNSANCTFPINVSDDEDPKFDCPKSMTVPTDKGEPNAAAPYTTPTATDNVDGSVQVTCDPASNAPIGIGETTVTCSATDSSSNKHACQFKITVQDKEKPKITCPADMTNESPDQGQSYATITYQSPEATDNSGINPSVSCDKKQGQQFPVGSAKVTCTAVDKAGNSETCSFMVVVKDTMPPEVNCPTDMTFSSPSNIDFVVSRDTSAIDDDGSAYPVTCDNAELLYSNGPNTVTCQATDANGNTAKCTFDINIKPEPCEIRTEMNSYNTYKECATPLDPKKFTQVCFNATSAHNVFVAIWHCQDPVLQPGMVDLNIYDGVVEIMHNTDFVLEAVAGFSSEPKMCVRRELTEILILFEGRILYSTSTTSPKTEVGFASSDAAVWTVMPTFGSIADRRRRRSVDDDSPLREAVQRRRRRSTDEDDGTLKVTSTKLDRRRL</sequence>
<feature type="domain" description="HYR" evidence="6">
    <location>
        <begin position="456"/>
        <end position="539"/>
    </location>
</feature>
<feature type="disulfide bond" evidence="2">
    <location>
        <begin position="284"/>
        <end position="293"/>
    </location>
</feature>
<feature type="signal peptide" evidence="4">
    <location>
        <begin position="1"/>
        <end position="18"/>
    </location>
</feature>
<feature type="domain" description="HYR" evidence="6">
    <location>
        <begin position="1759"/>
        <end position="1839"/>
    </location>
</feature>
<feature type="domain" description="HYR" evidence="6">
    <location>
        <begin position="3545"/>
        <end position="3627"/>
    </location>
</feature>
<feature type="domain" description="HYR" evidence="6">
    <location>
        <begin position="2406"/>
        <end position="2489"/>
    </location>
</feature>
<dbReference type="PROSITE" id="PS50825">
    <property type="entry name" value="HYR"/>
    <property type="match status" value="37"/>
</dbReference>
<feature type="domain" description="HYR" evidence="6">
    <location>
        <begin position="1918"/>
        <end position="2000"/>
    </location>
</feature>
<feature type="domain" description="HYR" evidence="6">
    <location>
        <begin position="1187"/>
        <end position="1270"/>
    </location>
</feature>
<feature type="compositionally biased region" description="Basic and acidic residues" evidence="3">
    <location>
        <begin position="4096"/>
        <end position="4108"/>
    </location>
</feature>
<dbReference type="PROSITE" id="PS01186">
    <property type="entry name" value="EGF_2"/>
    <property type="match status" value="1"/>
</dbReference>
<feature type="domain" description="HYR" evidence="6">
    <location>
        <begin position="3628"/>
        <end position="3710"/>
    </location>
</feature>
<feature type="domain" description="HYR" evidence="6">
    <location>
        <begin position="377"/>
        <end position="455"/>
    </location>
</feature>
<feature type="domain" description="HYR" evidence="6">
    <location>
        <begin position="2001"/>
        <end position="2081"/>
    </location>
</feature>
<feature type="domain" description="HYR" evidence="6">
    <location>
        <begin position="1597"/>
        <end position="1675"/>
    </location>
</feature>
<gene>
    <name evidence="9" type="primary">LOC110991038</name>
</gene>
<dbReference type="KEGG" id="aplc:110991038"/>
<dbReference type="Gene3D" id="2.10.25.10">
    <property type="entry name" value="Laminin"/>
    <property type="match status" value="1"/>
</dbReference>
<feature type="region of interest" description="Disordered" evidence="3">
    <location>
        <begin position="651"/>
        <end position="670"/>
    </location>
</feature>
<feature type="domain" description="HYR" evidence="6">
    <location>
        <begin position="2977"/>
        <end position="3056"/>
    </location>
</feature>
<proteinExistence type="predicted"/>
<evidence type="ECO:0000313" key="9">
    <source>
        <dbReference type="RefSeq" id="XP_022111822.1"/>
    </source>
</evidence>
<comment type="caution">
    <text evidence="2">Lacks conserved residue(s) required for the propagation of feature annotation.</text>
</comment>
<feature type="domain" description="EGF-like" evidence="5">
    <location>
        <begin position="257"/>
        <end position="294"/>
    </location>
</feature>
<evidence type="ECO:0000256" key="4">
    <source>
        <dbReference type="SAM" id="SignalP"/>
    </source>
</evidence>
<feature type="compositionally biased region" description="Basic and acidic residues" evidence="3">
    <location>
        <begin position="656"/>
        <end position="670"/>
    </location>
</feature>
<dbReference type="PROSITE" id="PS51252">
    <property type="entry name" value="ANTISTASIN"/>
    <property type="match status" value="2"/>
</dbReference>
<dbReference type="Proteomes" id="UP000694845">
    <property type="component" value="Unplaced"/>
</dbReference>
<dbReference type="RefSeq" id="XP_022111822.1">
    <property type="nucleotide sequence ID" value="XM_022256130.1"/>
</dbReference>
<dbReference type="Pfam" id="PF02494">
    <property type="entry name" value="HYR"/>
    <property type="match status" value="45"/>
</dbReference>
<keyword evidence="2" id="KW-1015">Disulfide bond</keyword>
<dbReference type="InterPro" id="IPR004094">
    <property type="entry name" value="Antistasin-like"/>
</dbReference>
<feature type="region of interest" description="Disordered" evidence="3">
    <location>
        <begin position="4096"/>
        <end position="4134"/>
    </location>
</feature>
<evidence type="ECO:0000259" key="7">
    <source>
        <dbReference type="PROSITE" id="PS51252"/>
    </source>
</evidence>
<keyword evidence="2" id="KW-0245">EGF-like domain</keyword>
<dbReference type="SUPFAM" id="SSF57196">
    <property type="entry name" value="EGF/Laminin"/>
    <property type="match status" value="1"/>
</dbReference>
<dbReference type="InterPro" id="IPR003410">
    <property type="entry name" value="HYR_dom"/>
</dbReference>
<keyword evidence="4" id="KW-0732">Signal</keyword>
<dbReference type="PROSITE" id="PS00022">
    <property type="entry name" value="EGF_1"/>
    <property type="match status" value="1"/>
</dbReference>
<feature type="domain" description="HYR" evidence="6">
    <location>
        <begin position="1676"/>
        <end position="1758"/>
    </location>
</feature>
<evidence type="ECO:0000259" key="6">
    <source>
        <dbReference type="PROSITE" id="PS50825"/>
    </source>
</evidence>
<feature type="domain" description="HYR" evidence="6">
    <location>
        <begin position="1432"/>
        <end position="1514"/>
    </location>
</feature>
<keyword evidence="1" id="KW-0677">Repeat</keyword>
<dbReference type="Pfam" id="PF12248">
    <property type="entry name" value="Methyltransf_FA"/>
    <property type="match status" value="1"/>
</dbReference>
<feature type="domain" description="HYR" evidence="6">
    <location>
        <begin position="1108"/>
        <end position="1186"/>
    </location>
</feature>
<name>A0A8B8A375_ACAPL</name>
<dbReference type="PANTHER" id="PTHR24273:SF32">
    <property type="entry name" value="HYALIN"/>
    <property type="match status" value="1"/>
</dbReference>
<feature type="chain" id="PRO_5034474214" evidence="4">
    <location>
        <begin position="19"/>
        <end position="4134"/>
    </location>
</feature>
<feature type="domain" description="HYR" evidence="6">
    <location>
        <begin position="295"/>
        <end position="376"/>
    </location>
</feature>
<keyword evidence="8" id="KW-1185">Reference proteome</keyword>
<protein>
    <submittedName>
        <fullName evidence="9">Uncharacterized protein LOC110991038</fullName>
    </submittedName>
</protein>
<feature type="domain" description="Antistasin-like" evidence="7">
    <location>
        <begin position="230"/>
        <end position="256"/>
    </location>
</feature>
<feature type="domain" description="HYR" evidence="6">
    <location>
        <begin position="1271"/>
        <end position="1351"/>
    </location>
</feature>
<dbReference type="OMA" id="PNNASDC"/>
<evidence type="ECO:0000256" key="3">
    <source>
        <dbReference type="SAM" id="MobiDB-lite"/>
    </source>
</evidence>
<dbReference type="Gene3D" id="2.10.22.10">
    <property type="entry name" value="Antistasin, domain 1"/>
    <property type="match status" value="1"/>
</dbReference>
<feature type="domain" description="HYR" evidence="6">
    <location>
        <begin position="3057"/>
        <end position="3139"/>
    </location>
</feature>
<feature type="region of interest" description="Disordered" evidence="3">
    <location>
        <begin position="2573"/>
        <end position="2593"/>
    </location>
</feature>
<evidence type="ECO:0000256" key="2">
    <source>
        <dbReference type="PROSITE-ProRule" id="PRU00076"/>
    </source>
</evidence>
<feature type="region of interest" description="Disordered" evidence="3">
    <location>
        <begin position="3722"/>
        <end position="3744"/>
    </location>
</feature>
<feature type="domain" description="HYR" evidence="6">
    <location>
        <begin position="3464"/>
        <end position="3544"/>
    </location>
</feature>
<dbReference type="SMART" id="SM00181">
    <property type="entry name" value="EGF"/>
    <property type="match status" value="1"/>
</dbReference>
<feature type="domain" description="HYR" evidence="6">
    <location>
        <begin position="1352"/>
        <end position="1431"/>
    </location>
</feature>
<feature type="domain" description="HYR" evidence="6">
    <location>
        <begin position="3301"/>
        <end position="3384"/>
    </location>
</feature>
<dbReference type="OrthoDB" id="6136178at2759"/>
<dbReference type="PROSITE" id="PS50026">
    <property type="entry name" value="EGF_3"/>
    <property type="match status" value="1"/>
</dbReference>
<feature type="domain" description="HYR" evidence="6">
    <location>
        <begin position="782"/>
        <end position="865"/>
    </location>
</feature>
<feature type="domain" description="HYR" evidence="6">
    <location>
        <begin position="2652"/>
        <end position="2732"/>
    </location>
</feature>
<evidence type="ECO:0000313" key="8">
    <source>
        <dbReference type="Proteomes" id="UP000694845"/>
    </source>
</evidence>
<feature type="domain" description="HYR" evidence="6">
    <location>
        <begin position="619"/>
        <end position="702"/>
    </location>
</feature>
<feature type="domain" description="HYR" evidence="6">
    <location>
        <begin position="3874"/>
        <end position="3951"/>
    </location>
</feature>
<feature type="domain" description="HYR" evidence="6">
    <location>
        <begin position="3711"/>
        <end position="3789"/>
    </location>
</feature>
<accession>A0A8B8A375</accession>
<reference evidence="9" key="1">
    <citation type="submission" date="2025-08" db="UniProtKB">
        <authorList>
            <consortium name="RefSeq"/>
        </authorList>
    </citation>
    <scope>IDENTIFICATION</scope>
</reference>
<feature type="compositionally biased region" description="Low complexity" evidence="3">
    <location>
        <begin position="3733"/>
        <end position="3743"/>
    </location>
</feature>
<dbReference type="CDD" id="cd00054">
    <property type="entry name" value="EGF_CA"/>
    <property type="match status" value="1"/>
</dbReference>
<feature type="domain" description="HYR" evidence="6">
    <location>
        <begin position="2245"/>
        <end position="2326"/>
    </location>
</feature>
<feature type="domain" description="HYR" evidence="6">
    <location>
        <begin position="3140"/>
        <end position="3221"/>
    </location>
</feature>
<dbReference type="Pfam" id="PF02822">
    <property type="entry name" value="Antistasin"/>
    <property type="match status" value="1"/>
</dbReference>
<evidence type="ECO:0000256" key="1">
    <source>
        <dbReference type="ARBA" id="ARBA00022737"/>
    </source>
</evidence>
<feature type="domain" description="HYR" evidence="6">
    <location>
        <begin position="2162"/>
        <end position="2244"/>
    </location>
</feature>
<feature type="domain" description="HYR" evidence="6">
    <location>
        <begin position="1515"/>
        <end position="1596"/>
    </location>
</feature>